<protein>
    <submittedName>
        <fullName evidence="1">Uncharacterized protein</fullName>
    </submittedName>
</protein>
<evidence type="ECO:0000313" key="1">
    <source>
        <dbReference type="EMBL" id="KZT30131.1"/>
    </source>
</evidence>
<reference evidence="1 2" key="1">
    <citation type="journal article" date="2016" name="Mol. Biol. Evol.">
        <title>Comparative Genomics of Early-Diverging Mushroom-Forming Fungi Provides Insights into the Origins of Lignocellulose Decay Capabilities.</title>
        <authorList>
            <person name="Nagy L.G."/>
            <person name="Riley R."/>
            <person name="Tritt A."/>
            <person name="Adam C."/>
            <person name="Daum C."/>
            <person name="Floudas D."/>
            <person name="Sun H."/>
            <person name="Yadav J.S."/>
            <person name="Pangilinan J."/>
            <person name="Larsson K.H."/>
            <person name="Matsuura K."/>
            <person name="Barry K."/>
            <person name="Labutti K."/>
            <person name="Kuo R."/>
            <person name="Ohm R.A."/>
            <person name="Bhattacharya S.S."/>
            <person name="Shirouzu T."/>
            <person name="Yoshinaga Y."/>
            <person name="Martin F.M."/>
            <person name="Grigoriev I.V."/>
            <person name="Hibbett D.S."/>
        </authorList>
    </citation>
    <scope>NUCLEOTIDE SEQUENCE [LARGE SCALE GENOMIC DNA]</scope>
    <source>
        <strain evidence="1 2">HHB14362 ss-1</strain>
    </source>
</reference>
<keyword evidence="2" id="KW-1185">Reference proteome</keyword>
<sequence>MCPGRHDGFCPGNKRGMCKQRHWRILCSRSSFLRTREETKLNHVFHTPRRRCRTCHAGTFASLQSEVFARYMAQKINLIEVYHHWECALVLGSRDLRAISCLDEAELHAVCMSFCQRGIGITDMKQDTRIKLTGDLQILSETPHVGRCFRTAALGGDRPPRGILSTMDSFDNVVMRRTYLIQRSFLNG</sequence>
<organism evidence="1 2">
    <name type="scientific">Neolentinus lepideus HHB14362 ss-1</name>
    <dbReference type="NCBI Taxonomy" id="1314782"/>
    <lineage>
        <taxon>Eukaryota</taxon>
        <taxon>Fungi</taxon>
        <taxon>Dikarya</taxon>
        <taxon>Basidiomycota</taxon>
        <taxon>Agaricomycotina</taxon>
        <taxon>Agaricomycetes</taxon>
        <taxon>Gloeophyllales</taxon>
        <taxon>Gloeophyllaceae</taxon>
        <taxon>Neolentinus</taxon>
    </lineage>
</organism>
<name>A0A165VSR5_9AGAM</name>
<dbReference type="Proteomes" id="UP000076761">
    <property type="component" value="Unassembled WGS sequence"/>
</dbReference>
<gene>
    <name evidence="1" type="ORF">NEOLEDRAFT_311442</name>
</gene>
<evidence type="ECO:0000313" key="2">
    <source>
        <dbReference type="Proteomes" id="UP000076761"/>
    </source>
</evidence>
<accession>A0A165VSR5</accession>
<dbReference type="EMBL" id="KV425552">
    <property type="protein sequence ID" value="KZT30131.1"/>
    <property type="molecule type" value="Genomic_DNA"/>
</dbReference>
<dbReference type="AlphaFoldDB" id="A0A165VSR5"/>
<proteinExistence type="predicted"/>
<dbReference type="InParanoid" id="A0A165VSR5"/>